<dbReference type="OrthoDB" id="449326at2759"/>
<feature type="compositionally biased region" description="Basic residues" evidence="1">
    <location>
        <begin position="484"/>
        <end position="522"/>
    </location>
</feature>
<protein>
    <submittedName>
        <fullName evidence="2">Uncharacterized protein</fullName>
    </submittedName>
</protein>
<feature type="region of interest" description="Disordered" evidence="1">
    <location>
        <begin position="474"/>
        <end position="605"/>
    </location>
</feature>
<feature type="compositionally biased region" description="Pro residues" evidence="1">
    <location>
        <begin position="578"/>
        <end position="590"/>
    </location>
</feature>
<feature type="compositionally biased region" description="Acidic residues" evidence="1">
    <location>
        <begin position="113"/>
        <end position="184"/>
    </location>
</feature>
<evidence type="ECO:0000313" key="2">
    <source>
        <dbReference type="EMBL" id="CAE7034590.1"/>
    </source>
</evidence>
<feature type="compositionally biased region" description="Acidic residues" evidence="1">
    <location>
        <begin position="192"/>
        <end position="222"/>
    </location>
</feature>
<feature type="compositionally biased region" description="Acidic residues" evidence="1">
    <location>
        <begin position="94"/>
        <end position="106"/>
    </location>
</feature>
<feature type="compositionally biased region" description="Acidic residues" evidence="1">
    <location>
        <begin position="62"/>
        <end position="71"/>
    </location>
</feature>
<accession>A0A812IG74</accession>
<feature type="compositionally biased region" description="Basic and acidic residues" evidence="1">
    <location>
        <begin position="267"/>
        <end position="287"/>
    </location>
</feature>
<reference evidence="2" key="1">
    <citation type="submission" date="2021-02" db="EMBL/GenBank/DDBJ databases">
        <authorList>
            <person name="Dougan E. K."/>
            <person name="Rhodes N."/>
            <person name="Thang M."/>
            <person name="Chan C."/>
        </authorList>
    </citation>
    <scope>NUCLEOTIDE SEQUENCE</scope>
</reference>
<comment type="caution">
    <text evidence="2">The sequence shown here is derived from an EMBL/GenBank/DDBJ whole genome shotgun (WGS) entry which is preliminary data.</text>
</comment>
<feature type="region of interest" description="Disordered" evidence="1">
    <location>
        <begin position="57"/>
        <end position="226"/>
    </location>
</feature>
<feature type="compositionally biased region" description="Pro residues" evidence="1">
    <location>
        <begin position="529"/>
        <end position="540"/>
    </location>
</feature>
<feature type="region of interest" description="Disordered" evidence="1">
    <location>
        <begin position="247"/>
        <end position="324"/>
    </location>
</feature>
<dbReference type="EMBL" id="CAJNDS010000255">
    <property type="protein sequence ID" value="CAE7034590.1"/>
    <property type="molecule type" value="Genomic_DNA"/>
</dbReference>
<organism evidence="2 3">
    <name type="scientific">Symbiodinium natans</name>
    <dbReference type="NCBI Taxonomy" id="878477"/>
    <lineage>
        <taxon>Eukaryota</taxon>
        <taxon>Sar</taxon>
        <taxon>Alveolata</taxon>
        <taxon>Dinophyceae</taxon>
        <taxon>Suessiales</taxon>
        <taxon>Symbiodiniaceae</taxon>
        <taxon>Symbiodinium</taxon>
    </lineage>
</organism>
<keyword evidence="3" id="KW-1185">Reference proteome</keyword>
<evidence type="ECO:0000256" key="1">
    <source>
        <dbReference type="SAM" id="MobiDB-lite"/>
    </source>
</evidence>
<dbReference type="Proteomes" id="UP000604046">
    <property type="component" value="Unassembled WGS sequence"/>
</dbReference>
<dbReference type="AlphaFoldDB" id="A0A812IG74"/>
<gene>
    <name evidence="2" type="ORF">SNAT2548_LOCUS4150</name>
</gene>
<evidence type="ECO:0000313" key="3">
    <source>
        <dbReference type="Proteomes" id="UP000604046"/>
    </source>
</evidence>
<proteinExistence type="predicted"/>
<sequence>MDLAVGRSVRLHNLNAASLNGRVGTLIQLDERTGRWQVDLGRHDGIKALLPKNLAVEGGNEEHEEEEEEQEPGTLIGRLLGSDGEGEKKANSNELDEIDAIAEGIDEDHMPDEMFDEGDLEAIPELAEAEPAEPAEPAEEEMEEVEPEEAAPEEADCEEAEVEEAEPNEDGGAEAEEAEEDCEDMNDHAEVGQEEFDPEAPPEDPITVEEDGEEEPEAEEPPDFTKMSVKDLKAFLQARAVRIPAWVTEKSDLLGLVKDSAHLPIRPPEERQRKEEPQKAAPEKEPEPAPQASTQENAGPSRPWQPPGGGWPYSTPSMPAPAFPGFTWQQPWGGCQPNLYPQPGFWPRPGGYAPAPAFRPPGPVPVAPVTQPLARPPWPPKSREDAVFYRDHRLRRIGERAKDSLRHFCKKYHISREVETSLQMMDDRAIENLTGDRSLASALGDAFDPHEPLLNELQKRDVTAATVIRWLVPPPKGRGAFLKSPKRSPVRLKSHSRSRRKRSRSRRRDKDRRKSSHRRNSPRRSSPQRSPPSSRPPTPPRPRRWQEDRKSPSPPPLPRILIPVPKSKQGVFRSPSKSPSPPPAPPPPRPAATAAPAPSTNTVHDEAEAEIRRWLCGLDSGRGAMASYAKIITEEFGGVPALSACILPENPKGSVIGRIDASLWEALDVKSLGHRLLLAKGILALE</sequence>
<name>A0A812IG74_9DINO</name>